<keyword evidence="2" id="KW-1185">Reference proteome</keyword>
<accession>A0A7E4VK39</accession>
<dbReference type="Gene3D" id="1.25.40.420">
    <property type="match status" value="1"/>
</dbReference>
<sequence>MSADPNPEAVEILDKIGELYLNEDYSDVVFVVDGENLPAHQAILSQRSPVFKAMFPPTSDFQKKVIELPGTTVETFELFLKFVYTGTIDVEKDLDMDCICTVFDVMTLAKTYEFPRLVECCVNRIKYLCATVDTVELINEAIEDSREELVEVIVENVSVIDVEFFDNDDFTKLHVKALRRVLEKTTSAVPDNYVFYAVVEWMEDNPLESEHFPDLLELMNLKSMEIDEIIDTIRPLNLVDADVLLDFVSEHAKAKKADGNAFGGNFNVGVSTGKHPTYSKNPYIATIGHNARNAETSDGNALICNSISHVPEETSKTFVSPTKHVIMDHVISNDNQCIMVDLEQLFTINTLEMKLADGDWSYWIEVSEDNVNWTRIIDYSKYICRSVQRLYFKAHSFRYIRIHGIAPVGGIFKITHFGTYYDEKPLEVDPETNIVIPTHNVASAKNNAIVIQGLNWADQYARLLGHTSDNNFTFNHVGKDPIIVQLPQPYILDSMKFKLNAVYLHNYDIEVSTDKINWTQVYSGKYVKAWQYAKFAKQPIVFIKLIGIRVMQSNAFCCKHFECSAVSAANSW</sequence>
<dbReference type="Gene3D" id="2.60.120.260">
    <property type="entry name" value="Galactose-binding domain-like"/>
    <property type="match status" value="2"/>
</dbReference>
<dbReference type="PROSITE" id="PS50097">
    <property type="entry name" value="BTB"/>
    <property type="match status" value="1"/>
</dbReference>
<evidence type="ECO:0000259" key="1">
    <source>
        <dbReference type="PROSITE" id="PS50097"/>
    </source>
</evidence>
<name>A0A7E4VK39_PANRE</name>
<protein>
    <submittedName>
        <fullName evidence="3">BTB domain-containing protein</fullName>
    </submittedName>
</protein>
<dbReference type="InterPro" id="IPR052407">
    <property type="entry name" value="BTB_POZ_domain_cont_9"/>
</dbReference>
<dbReference type="GO" id="GO:0008344">
    <property type="term" value="P:adult locomotory behavior"/>
    <property type="evidence" value="ECO:0007669"/>
    <property type="project" value="TreeGrafter"/>
</dbReference>
<dbReference type="Proteomes" id="UP000492821">
    <property type="component" value="Unassembled WGS sequence"/>
</dbReference>
<organism evidence="2 3">
    <name type="scientific">Panagrellus redivivus</name>
    <name type="common">Microworm</name>
    <dbReference type="NCBI Taxonomy" id="6233"/>
    <lineage>
        <taxon>Eukaryota</taxon>
        <taxon>Metazoa</taxon>
        <taxon>Ecdysozoa</taxon>
        <taxon>Nematoda</taxon>
        <taxon>Chromadorea</taxon>
        <taxon>Rhabditida</taxon>
        <taxon>Tylenchina</taxon>
        <taxon>Panagrolaimomorpha</taxon>
        <taxon>Panagrolaimoidea</taxon>
        <taxon>Panagrolaimidae</taxon>
        <taxon>Panagrellus</taxon>
    </lineage>
</organism>
<dbReference type="InterPro" id="IPR000210">
    <property type="entry name" value="BTB/POZ_dom"/>
</dbReference>
<dbReference type="GO" id="GO:0050804">
    <property type="term" value="P:modulation of chemical synaptic transmission"/>
    <property type="evidence" value="ECO:0007669"/>
    <property type="project" value="TreeGrafter"/>
</dbReference>
<dbReference type="SUPFAM" id="SSF54695">
    <property type="entry name" value="POZ domain"/>
    <property type="match status" value="1"/>
</dbReference>
<proteinExistence type="predicted"/>
<reference evidence="2" key="1">
    <citation type="journal article" date="2013" name="Genetics">
        <title>The draft genome and transcriptome of Panagrellus redivivus are shaped by the harsh demands of a free-living lifestyle.</title>
        <authorList>
            <person name="Srinivasan J."/>
            <person name="Dillman A.R."/>
            <person name="Macchietto M.G."/>
            <person name="Heikkinen L."/>
            <person name="Lakso M."/>
            <person name="Fracchia K.M."/>
            <person name="Antoshechkin I."/>
            <person name="Mortazavi A."/>
            <person name="Wong G."/>
            <person name="Sternberg P.W."/>
        </authorList>
    </citation>
    <scope>NUCLEOTIDE SEQUENCE [LARGE SCALE GENOMIC DNA]</scope>
    <source>
        <strain evidence="2">MT8872</strain>
    </source>
</reference>
<dbReference type="WBParaSite" id="Pan_g21124.t1">
    <property type="protein sequence ID" value="Pan_g21124.t1"/>
    <property type="gene ID" value="Pan_g21124"/>
</dbReference>
<dbReference type="Pfam" id="PF22633">
    <property type="entry name" value="F5_F8_type_C_2"/>
    <property type="match status" value="1"/>
</dbReference>
<dbReference type="InterPro" id="IPR011705">
    <property type="entry name" value="BACK"/>
</dbReference>
<dbReference type="SMART" id="SM00225">
    <property type="entry name" value="BTB"/>
    <property type="match status" value="1"/>
</dbReference>
<dbReference type="Pfam" id="PF00651">
    <property type="entry name" value="BTB"/>
    <property type="match status" value="1"/>
</dbReference>
<dbReference type="SUPFAM" id="SSF49785">
    <property type="entry name" value="Galactose-binding domain-like"/>
    <property type="match status" value="2"/>
</dbReference>
<dbReference type="GO" id="GO:0005737">
    <property type="term" value="C:cytoplasm"/>
    <property type="evidence" value="ECO:0007669"/>
    <property type="project" value="TreeGrafter"/>
</dbReference>
<feature type="domain" description="BTB" evidence="1">
    <location>
        <begin position="26"/>
        <end position="92"/>
    </location>
</feature>
<dbReference type="AlphaFoldDB" id="A0A7E4VK39"/>
<dbReference type="InterPro" id="IPR011333">
    <property type="entry name" value="SKP1/BTB/POZ_sf"/>
</dbReference>
<dbReference type="GO" id="GO:0048512">
    <property type="term" value="P:circadian behavior"/>
    <property type="evidence" value="ECO:0007669"/>
    <property type="project" value="TreeGrafter"/>
</dbReference>
<evidence type="ECO:0000313" key="3">
    <source>
        <dbReference type="WBParaSite" id="Pan_g21124.t1"/>
    </source>
</evidence>
<dbReference type="Pfam" id="PF07707">
    <property type="entry name" value="BACK"/>
    <property type="match status" value="1"/>
</dbReference>
<evidence type="ECO:0000313" key="2">
    <source>
        <dbReference type="Proteomes" id="UP000492821"/>
    </source>
</evidence>
<dbReference type="PANTHER" id="PTHR46306">
    <property type="entry name" value="BTB/POZ DOMAIN-CONTAINING PROTEIN 9"/>
    <property type="match status" value="1"/>
</dbReference>
<dbReference type="Gene3D" id="3.30.710.10">
    <property type="entry name" value="Potassium Channel Kv1.1, Chain A"/>
    <property type="match status" value="1"/>
</dbReference>
<dbReference type="InterPro" id="IPR008979">
    <property type="entry name" value="Galactose-bd-like_sf"/>
</dbReference>
<reference evidence="3" key="2">
    <citation type="submission" date="2020-10" db="UniProtKB">
        <authorList>
            <consortium name="WormBaseParasite"/>
        </authorList>
    </citation>
    <scope>IDENTIFICATION</scope>
</reference>
<dbReference type="PANTHER" id="PTHR46306:SF1">
    <property type="entry name" value="BTB_POZ DOMAIN-CONTAINING PROTEIN 9"/>
    <property type="match status" value="1"/>
</dbReference>